<evidence type="ECO:0000313" key="2">
    <source>
        <dbReference type="EMBL" id="CAA9397327.1"/>
    </source>
</evidence>
<protein>
    <recommendedName>
        <fullName evidence="1">DUF488 domain-containing protein</fullName>
    </recommendedName>
</protein>
<dbReference type="InterPro" id="IPR054495">
    <property type="entry name" value="DUF488-N3a"/>
</dbReference>
<sequence>MRLMPTGTIQTRRWNDPPLPDEGVRVLVTRYRPRGVAKSDETWDEWDPDLGPSVGLHAAAYGKGVLAIPWDTYRVLYLREMRQRKGNVAALADRVASGQAIALLCSSACDRESRCHRSLLKGLIEAEIARRQGDAAAGAPQPPDAGV</sequence>
<proteinExistence type="predicted"/>
<organism evidence="2">
    <name type="scientific">uncultured Phycisphaerae bacterium</name>
    <dbReference type="NCBI Taxonomy" id="904963"/>
    <lineage>
        <taxon>Bacteria</taxon>
        <taxon>Pseudomonadati</taxon>
        <taxon>Planctomycetota</taxon>
        <taxon>Phycisphaerae</taxon>
        <taxon>environmental samples</taxon>
    </lineage>
</organism>
<accession>A0A6J4NW51</accession>
<feature type="domain" description="DUF488" evidence="1">
    <location>
        <begin position="9"/>
        <end position="126"/>
    </location>
</feature>
<dbReference type="Pfam" id="PF22751">
    <property type="entry name" value="DUF488-N3a"/>
    <property type="match status" value="1"/>
</dbReference>
<dbReference type="AlphaFoldDB" id="A0A6J4NW51"/>
<dbReference type="PANTHER" id="PTHR36849:SF1">
    <property type="entry name" value="CYTOPLASMIC PROTEIN"/>
    <property type="match status" value="1"/>
</dbReference>
<dbReference type="InterPro" id="IPR052552">
    <property type="entry name" value="YeaO-like"/>
</dbReference>
<name>A0A6J4NW51_9BACT</name>
<reference evidence="2" key="1">
    <citation type="submission" date="2020-02" db="EMBL/GenBank/DDBJ databases">
        <authorList>
            <person name="Meier V. D."/>
        </authorList>
    </citation>
    <scope>NUCLEOTIDE SEQUENCE</scope>
    <source>
        <strain evidence="2">AVDCRST_MAG64</strain>
    </source>
</reference>
<gene>
    <name evidence="2" type="ORF">AVDCRST_MAG64-1488</name>
</gene>
<dbReference type="PANTHER" id="PTHR36849">
    <property type="entry name" value="CYTOPLASMIC PROTEIN-RELATED"/>
    <property type="match status" value="1"/>
</dbReference>
<dbReference type="EMBL" id="CADCUQ010000342">
    <property type="protein sequence ID" value="CAA9397327.1"/>
    <property type="molecule type" value="Genomic_DNA"/>
</dbReference>
<evidence type="ECO:0000259" key="1">
    <source>
        <dbReference type="Pfam" id="PF22751"/>
    </source>
</evidence>